<dbReference type="KEGG" id="pzu:PHZ_p0314"/>
<sequence>MQRAIFATRESETLICDVPQPGIGRITLNRPAAMNAYTWAMTQELHRAVADYRDDDDLRVLILRGAGERAFCAGGDIGGSEDEHREKVRAAPLGMAREMRDGMQPVLTELRRIDKPSIAQIEGYAVAGGLALALACDFRLGSTTAKLGDTSNKFGLLPDEGGAWLFPFFMGYDKALKMSLLHEIYDADTAFRLGLLTEVVSGDLEARTFEFAAALAEKAPLAVRCTKMMMSKAVEQSWAASLADAQMAVMITNPSEDVREARAAFREKRKPKFEGR</sequence>
<accession>B4RIT1</accession>
<dbReference type="EMBL" id="CP000748">
    <property type="protein sequence ID" value="ACG80256.1"/>
    <property type="molecule type" value="Genomic_DNA"/>
</dbReference>
<evidence type="ECO:0000313" key="5">
    <source>
        <dbReference type="Proteomes" id="UP000001868"/>
    </source>
</evidence>
<keyword evidence="4" id="KW-0614">Plasmid</keyword>
<dbReference type="Gene3D" id="1.10.12.10">
    <property type="entry name" value="Lyase 2-enoyl-coa Hydratase, Chain A, domain 2"/>
    <property type="match status" value="1"/>
</dbReference>
<dbReference type="Pfam" id="PF00378">
    <property type="entry name" value="ECH_1"/>
    <property type="match status" value="1"/>
</dbReference>
<evidence type="ECO:0000256" key="1">
    <source>
        <dbReference type="ARBA" id="ARBA00005254"/>
    </source>
</evidence>
<name>B4RIT1_PHEZH</name>
<evidence type="ECO:0000256" key="3">
    <source>
        <dbReference type="RuleBase" id="RU003707"/>
    </source>
</evidence>
<geneLocation type="plasmid" evidence="5">
    <name>pHLK1</name>
</geneLocation>
<dbReference type="InterPro" id="IPR018376">
    <property type="entry name" value="Enoyl-CoA_hyd/isom_CS"/>
</dbReference>
<dbReference type="CDD" id="cd06558">
    <property type="entry name" value="crotonase-like"/>
    <property type="match status" value="1"/>
</dbReference>
<dbReference type="RefSeq" id="WP_012520552.1">
    <property type="nucleotide sequence ID" value="NC_011143.1"/>
</dbReference>
<dbReference type="InterPro" id="IPR001753">
    <property type="entry name" value="Enoyl-CoA_hydra/iso"/>
</dbReference>
<dbReference type="GO" id="GO:0006635">
    <property type="term" value="P:fatty acid beta-oxidation"/>
    <property type="evidence" value="ECO:0007669"/>
    <property type="project" value="TreeGrafter"/>
</dbReference>
<reference evidence="4 5" key="1">
    <citation type="journal article" date="2008" name="BMC Genomics">
        <title>Complete genome of Phenylobacterium zucineum - a novel facultative intracellular bacterium isolated from human erythroleukemia cell line K562.</title>
        <authorList>
            <person name="Luo Y."/>
            <person name="Xu X."/>
            <person name="Ding Z."/>
            <person name="Liu Z."/>
            <person name="Zhang B."/>
            <person name="Yan Z."/>
            <person name="Sun J."/>
            <person name="Hu S."/>
            <person name="Hu X."/>
        </authorList>
    </citation>
    <scope>NUCLEOTIDE SEQUENCE [LARGE SCALE GENOMIC DNA]</scope>
    <source>
        <strain evidence="5">HLK1</strain>
        <plasmid evidence="5">Plasmid pHLK1</plasmid>
    </source>
</reference>
<dbReference type="PANTHER" id="PTHR11941:SF54">
    <property type="entry name" value="ENOYL-COA HYDRATASE, MITOCHONDRIAL"/>
    <property type="match status" value="1"/>
</dbReference>
<dbReference type="PROSITE" id="PS00166">
    <property type="entry name" value="ENOYL_COA_HYDRATASE"/>
    <property type="match status" value="1"/>
</dbReference>
<evidence type="ECO:0000256" key="2">
    <source>
        <dbReference type="ARBA" id="ARBA00023239"/>
    </source>
</evidence>
<dbReference type="HOGENOM" id="CLU_009834_7_2_5"/>
<dbReference type="GO" id="GO:0016829">
    <property type="term" value="F:lyase activity"/>
    <property type="evidence" value="ECO:0007669"/>
    <property type="project" value="UniProtKB-KW"/>
</dbReference>
<dbReference type="Proteomes" id="UP000001868">
    <property type="component" value="Plasmid pHLK1"/>
</dbReference>
<dbReference type="Gene3D" id="3.90.226.10">
    <property type="entry name" value="2-enoyl-CoA Hydratase, Chain A, domain 1"/>
    <property type="match status" value="1"/>
</dbReference>
<dbReference type="SUPFAM" id="SSF52096">
    <property type="entry name" value="ClpP/crotonase"/>
    <property type="match status" value="1"/>
</dbReference>
<organism evidence="4 5">
    <name type="scientific">Phenylobacterium zucineum (strain HLK1)</name>
    <dbReference type="NCBI Taxonomy" id="450851"/>
    <lineage>
        <taxon>Bacteria</taxon>
        <taxon>Pseudomonadati</taxon>
        <taxon>Pseudomonadota</taxon>
        <taxon>Alphaproteobacteria</taxon>
        <taxon>Caulobacterales</taxon>
        <taxon>Caulobacteraceae</taxon>
        <taxon>Phenylobacterium</taxon>
    </lineage>
</organism>
<proteinExistence type="inferred from homology"/>
<protein>
    <submittedName>
        <fullName evidence="4">Enoyl-CoA hydratase/carnithine racemase</fullName>
    </submittedName>
</protein>
<comment type="similarity">
    <text evidence="1 3">Belongs to the enoyl-CoA hydratase/isomerase family.</text>
</comment>
<dbReference type="eggNOG" id="COG1024">
    <property type="taxonomic scope" value="Bacteria"/>
</dbReference>
<evidence type="ECO:0000313" key="4">
    <source>
        <dbReference type="EMBL" id="ACG80256.1"/>
    </source>
</evidence>
<keyword evidence="5" id="KW-1185">Reference proteome</keyword>
<gene>
    <name evidence="4" type="ordered locus">PHZ_p0314</name>
</gene>
<dbReference type="PANTHER" id="PTHR11941">
    <property type="entry name" value="ENOYL-COA HYDRATASE-RELATED"/>
    <property type="match status" value="1"/>
</dbReference>
<dbReference type="OrthoDB" id="9777711at2"/>
<keyword evidence="2" id="KW-0456">Lyase</keyword>
<dbReference type="InterPro" id="IPR029045">
    <property type="entry name" value="ClpP/crotonase-like_dom_sf"/>
</dbReference>
<dbReference type="AlphaFoldDB" id="B4RIT1"/>
<dbReference type="InterPro" id="IPR014748">
    <property type="entry name" value="Enoyl-CoA_hydra_C"/>
</dbReference>